<comment type="caution">
    <text evidence="2">The sequence shown here is derived from an EMBL/GenBank/DDBJ whole genome shotgun (WGS) entry which is preliminary data.</text>
</comment>
<dbReference type="InterPro" id="IPR051783">
    <property type="entry name" value="NAD(P)-dependent_oxidoreduct"/>
</dbReference>
<feature type="domain" description="NAD-dependent epimerase/dehydratase" evidence="1">
    <location>
        <begin position="6"/>
        <end position="223"/>
    </location>
</feature>
<name>A0A8J8CJD6_9CYAN</name>
<evidence type="ECO:0000313" key="3">
    <source>
        <dbReference type="Proteomes" id="UP000646053"/>
    </source>
</evidence>
<dbReference type="RefSeq" id="WP_162424414.1">
    <property type="nucleotide sequence ID" value="NZ_WVIE01000021.1"/>
</dbReference>
<evidence type="ECO:0000259" key="1">
    <source>
        <dbReference type="Pfam" id="PF01370"/>
    </source>
</evidence>
<accession>A0A8J8CJD6</accession>
<dbReference type="InterPro" id="IPR036291">
    <property type="entry name" value="NAD(P)-bd_dom_sf"/>
</dbReference>
<dbReference type="Pfam" id="PF01370">
    <property type="entry name" value="Epimerase"/>
    <property type="match status" value="1"/>
</dbReference>
<dbReference type="Proteomes" id="UP000646053">
    <property type="component" value="Unassembled WGS sequence"/>
</dbReference>
<dbReference type="EMBL" id="WVIE01000021">
    <property type="protein sequence ID" value="NDJ18888.1"/>
    <property type="molecule type" value="Genomic_DNA"/>
</dbReference>
<dbReference type="SUPFAM" id="SSF51735">
    <property type="entry name" value="NAD(P)-binding Rossmann-fold domains"/>
    <property type="match status" value="1"/>
</dbReference>
<proteinExistence type="predicted"/>
<dbReference type="GO" id="GO:0005737">
    <property type="term" value="C:cytoplasm"/>
    <property type="evidence" value="ECO:0007669"/>
    <property type="project" value="TreeGrafter"/>
</dbReference>
<dbReference type="InterPro" id="IPR001509">
    <property type="entry name" value="Epimerase_deHydtase"/>
</dbReference>
<reference evidence="2" key="1">
    <citation type="submission" date="2019-12" db="EMBL/GenBank/DDBJ databases">
        <title>High-Quality draft genome sequences of three cyanobacteria isolated from the limestone walls of the Old Cathedral of Coimbra.</title>
        <authorList>
            <person name="Tiago I."/>
            <person name="Soares F."/>
            <person name="Portugal A."/>
        </authorList>
    </citation>
    <scope>NUCLEOTIDE SEQUENCE</scope>
    <source>
        <strain evidence="2">A</strain>
    </source>
</reference>
<dbReference type="Gene3D" id="3.40.50.720">
    <property type="entry name" value="NAD(P)-binding Rossmann-like Domain"/>
    <property type="match status" value="1"/>
</dbReference>
<organism evidence="2 3">
    <name type="scientific">Myxacorys almedinensis A</name>
    <dbReference type="NCBI Taxonomy" id="2690445"/>
    <lineage>
        <taxon>Bacteria</taxon>
        <taxon>Bacillati</taxon>
        <taxon>Cyanobacteriota</taxon>
        <taxon>Cyanophyceae</taxon>
        <taxon>Leptolyngbyales</taxon>
        <taxon>Leptolyngbyaceae</taxon>
        <taxon>Myxacorys</taxon>
        <taxon>Myxacorys almedinensis</taxon>
    </lineage>
</organism>
<keyword evidence="3" id="KW-1185">Reference proteome</keyword>
<dbReference type="PANTHER" id="PTHR48079:SF6">
    <property type="entry name" value="NAD(P)-BINDING DOMAIN-CONTAINING PROTEIN-RELATED"/>
    <property type="match status" value="1"/>
</dbReference>
<dbReference type="AlphaFoldDB" id="A0A8J8CJD6"/>
<protein>
    <submittedName>
        <fullName evidence="2">NAD-dependent epimerase/dehydratase family protein</fullName>
    </submittedName>
</protein>
<gene>
    <name evidence="2" type="ORF">GS601_16615</name>
</gene>
<dbReference type="PANTHER" id="PTHR48079">
    <property type="entry name" value="PROTEIN YEEZ"/>
    <property type="match status" value="1"/>
</dbReference>
<dbReference type="GO" id="GO:0004029">
    <property type="term" value="F:aldehyde dehydrogenase (NAD+) activity"/>
    <property type="evidence" value="ECO:0007669"/>
    <property type="project" value="TreeGrafter"/>
</dbReference>
<evidence type="ECO:0000313" key="2">
    <source>
        <dbReference type="EMBL" id="NDJ18888.1"/>
    </source>
</evidence>
<sequence length="323" mass="36866">MTSKRIFVTGASGCIGHYIVESLIQNTTHELFLLVRQADKLKIDVYARPGVTVLQADVRDVEQYRDLLQTIDCAVVAHTDWGGEHVDEINVVSTSTLINLLDPDRCEQVIYFSTASILSRENQVLQEAEEIGSPYIRSKYRCHEKLSKLAIAPKLTTLYPTLVLGGGERYPYSHLSSGIADVMQWIKLIRFLSADGSFHFIHGYDIAQVVGYLIEHPATERRDLVLGNEALTVNQTIEAASNYFNQRMYFRIPLSLRLADFLIFLFRIQMGEWEYFSLHYRYFTYQNVVCPASFGMTTYCSTLYDVFKLSGLPNGRLQKKRSS</sequence>